<gene>
    <name evidence="1" type="ORF">NCS57_00470300</name>
</gene>
<organism evidence="1 2">
    <name type="scientific">Fusarium keratoplasticum</name>
    <dbReference type="NCBI Taxonomy" id="1328300"/>
    <lineage>
        <taxon>Eukaryota</taxon>
        <taxon>Fungi</taxon>
        <taxon>Dikarya</taxon>
        <taxon>Ascomycota</taxon>
        <taxon>Pezizomycotina</taxon>
        <taxon>Sordariomycetes</taxon>
        <taxon>Hypocreomycetidae</taxon>
        <taxon>Hypocreales</taxon>
        <taxon>Nectriaceae</taxon>
        <taxon>Fusarium</taxon>
        <taxon>Fusarium solani species complex</taxon>
    </lineage>
</organism>
<dbReference type="Proteomes" id="UP001065298">
    <property type="component" value="Chromosome 3"/>
</dbReference>
<proteinExistence type="predicted"/>
<sequence length="644" mass="71410">MHRRPCTAWEAPDTSQEVFLGPTNEAQAEDTEVDTVDGLAAMHSGDTDTRFFGPSSNISFLRIVSRATSAALRTVGPSHRLNQSIPEESIARLQSPIASTAPSTPDSPASISPQVLPVESRAVCLIKLYFSDTGTMFPFVSEKQVLASYYASKDKQFSGLRHSLLCLFNAIFAFATYISAKPEQAITKCATEADVFFNRALALRSSGARQSNDLEEIQSLLLLSLYCQGTQRPEEACTLHGLARERFGSDCGLAASWWIENLRALSMTLGRPPIIQNEHMNLELPLDASLDGPSHTANQVGEYSESGQTNTTCFFIATLKLYEIMGTVVTKLYGQNLDEEIAENTAVRMQDIFLIEEDLSSWKMSLPEKLRLRPWENFGLSEWSQPHYHPVFARLSVVTQLRYLNVRILLHRPVLSHLPWSKRTPSWERNREKTFTEQTWNLSVIICQDSAVQIIDIIHRVTESMDLLGAWWYSVYFTFNAALVIFSRILLLLDTRNSASSRATDPQADPKLVSELTTRLTRAIEATERIGKDAKPARRVLAILAKLVRICLILGKYDPKNGPSILSTLCARSSPNPLEPSTSLGSGEGVAVGIPSNPQEPLAPAPTHMFDPLENLSQWWAAGNLEELGDIIGVDPGLVSLMTM</sequence>
<protein>
    <submittedName>
        <fullName evidence="1">Fungal-trans domain-containing protein</fullName>
    </submittedName>
</protein>
<reference evidence="1" key="1">
    <citation type="submission" date="2022-06" db="EMBL/GenBank/DDBJ databases">
        <title>Fusarium solani species complex genomes reveal bases of compartmentalisation and animal pathogenesis.</title>
        <authorList>
            <person name="Tsai I.J."/>
        </authorList>
    </citation>
    <scope>NUCLEOTIDE SEQUENCE</scope>
    <source>
        <strain evidence="1">Fu6.1</strain>
    </source>
</reference>
<keyword evidence="2" id="KW-1185">Reference proteome</keyword>
<comment type="caution">
    <text evidence="1">The sequence shown here is derived from an EMBL/GenBank/DDBJ whole genome shotgun (WGS) entry which is preliminary data.</text>
</comment>
<evidence type="ECO:0000313" key="2">
    <source>
        <dbReference type="Proteomes" id="UP001065298"/>
    </source>
</evidence>
<dbReference type="EMBL" id="CM046505">
    <property type="protein sequence ID" value="KAI8675685.1"/>
    <property type="molecule type" value="Genomic_DNA"/>
</dbReference>
<name>A0ACC0R5R4_9HYPO</name>
<accession>A0ACC0R5R4</accession>
<evidence type="ECO:0000313" key="1">
    <source>
        <dbReference type="EMBL" id="KAI8675685.1"/>
    </source>
</evidence>